<reference evidence="1" key="1">
    <citation type="submission" date="2020-09" db="EMBL/GenBank/DDBJ databases">
        <title>Genome-Enabled Discovery of Anthraquinone Biosynthesis in Senna tora.</title>
        <authorList>
            <person name="Kang S.-H."/>
            <person name="Pandey R.P."/>
            <person name="Lee C.-M."/>
            <person name="Sim J.-S."/>
            <person name="Jeong J.-T."/>
            <person name="Choi B.-S."/>
            <person name="Jung M."/>
            <person name="Ginzburg D."/>
            <person name="Zhao K."/>
            <person name="Won S.Y."/>
            <person name="Oh T.-J."/>
            <person name="Yu Y."/>
            <person name="Kim N.-H."/>
            <person name="Lee O.R."/>
            <person name="Lee T.-H."/>
            <person name="Bashyal P."/>
            <person name="Kim T.-S."/>
            <person name="Lee W.-H."/>
            <person name="Kawkins C."/>
            <person name="Kim C.-K."/>
            <person name="Kim J.S."/>
            <person name="Ahn B.O."/>
            <person name="Rhee S.Y."/>
            <person name="Sohng J.K."/>
        </authorList>
    </citation>
    <scope>NUCLEOTIDE SEQUENCE</scope>
    <source>
        <tissue evidence="1">Leaf</tissue>
    </source>
</reference>
<sequence>MRSVYYRAKTNGSEGTKMVVELKQQLMDEEKHENG</sequence>
<name>A0A834THE2_9FABA</name>
<dbReference type="Proteomes" id="UP000634136">
    <property type="component" value="Unassembled WGS sequence"/>
</dbReference>
<dbReference type="AlphaFoldDB" id="A0A834THE2"/>
<evidence type="ECO:0000313" key="2">
    <source>
        <dbReference type="Proteomes" id="UP000634136"/>
    </source>
</evidence>
<organism evidence="1 2">
    <name type="scientific">Senna tora</name>
    <dbReference type="NCBI Taxonomy" id="362788"/>
    <lineage>
        <taxon>Eukaryota</taxon>
        <taxon>Viridiplantae</taxon>
        <taxon>Streptophyta</taxon>
        <taxon>Embryophyta</taxon>
        <taxon>Tracheophyta</taxon>
        <taxon>Spermatophyta</taxon>
        <taxon>Magnoliopsida</taxon>
        <taxon>eudicotyledons</taxon>
        <taxon>Gunneridae</taxon>
        <taxon>Pentapetalae</taxon>
        <taxon>rosids</taxon>
        <taxon>fabids</taxon>
        <taxon>Fabales</taxon>
        <taxon>Fabaceae</taxon>
        <taxon>Caesalpinioideae</taxon>
        <taxon>Cassia clade</taxon>
        <taxon>Senna</taxon>
    </lineage>
</organism>
<evidence type="ECO:0000313" key="1">
    <source>
        <dbReference type="EMBL" id="KAF7821850.1"/>
    </source>
</evidence>
<gene>
    <name evidence="1" type="ORF">G2W53_027305</name>
</gene>
<proteinExistence type="predicted"/>
<dbReference type="EMBL" id="JAAIUW010000008">
    <property type="protein sequence ID" value="KAF7821850.1"/>
    <property type="molecule type" value="Genomic_DNA"/>
</dbReference>
<protein>
    <submittedName>
        <fullName evidence="1">Uncharacterized protein</fullName>
    </submittedName>
</protein>
<comment type="caution">
    <text evidence="1">The sequence shown here is derived from an EMBL/GenBank/DDBJ whole genome shotgun (WGS) entry which is preliminary data.</text>
</comment>
<keyword evidence="2" id="KW-1185">Reference proteome</keyword>
<accession>A0A834THE2</accession>